<name>A0A7R8WS33_9CRUS</name>
<proteinExistence type="predicted"/>
<sequence>MIVCSVHQLLCLFSRYSCLSQRRHLTFVYVKDGIGEESKSNGVTGPFPPSRDPVVISPPRLVLGQVETATILQRTAEVHRFPILELERLRYSIKSSTSGAPKIRR</sequence>
<evidence type="ECO:0000313" key="1">
    <source>
        <dbReference type="EMBL" id="CAD7235789.1"/>
    </source>
</evidence>
<gene>
    <name evidence="1" type="ORF">CTOB1V02_LOCUS13604</name>
</gene>
<accession>A0A7R8WS33</accession>
<dbReference type="EMBL" id="OB674644">
    <property type="protein sequence ID" value="CAD7235789.1"/>
    <property type="molecule type" value="Genomic_DNA"/>
</dbReference>
<organism evidence="1">
    <name type="scientific">Cyprideis torosa</name>
    <dbReference type="NCBI Taxonomy" id="163714"/>
    <lineage>
        <taxon>Eukaryota</taxon>
        <taxon>Metazoa</taxon>
        <taxon>Ecdysozoa</taxon>
        <taxon>Arthropoda</taxon>
        <taxon>Crustacea</taxon>
        <taxon>Oligostraca</taxon>
        <taxon>Ostracoda</taxon>
        <taxon>Podocopa</taxon>
        <taxon>Podocopida</taxon>
        <taxon>Cytherocopina</taxon>
        <taxon>Cytheroidea</taxon>
        <taxon>Cytherideidae</taxon>
        <taxon>Cyprideis</taxon>
    </lineage>
</organism>
<reference evidence="1" key="1">
    <citation type="submission" date="2020-11" db="EMBL/GenBank/DDBJ databases">
        <authorList>
            <person name="Tran Van P."/>
        </authorList>
    </citation>
    <scope>NUCLEOTIDE SEQUENCE</scope>
</reference>
<feature type="non-terminal residue" evidence="1">
    <location>
        <position position="1"/>
    </location>
</feature>
<dbReference type="AlphaFoldDB" id="A0A7R8WS33"/>
<protein>
    <submittedName>
        <fullName evidence="1">Uncharacterized protein</fullName>
    </submittedName>
</protein>